<proteinExistence type="predicted"/>
<dbReference type="EMBL" id="KR052480">
    <property type="protein sequence ID" value="AKF12669.1"/>
    <property type="molecule type" value="Genomic_DNA"/>
</dbReference>
<reference evidence="1 2" key="1">
    <citation type="submission" date="2015-04" db="EMBL/GenBank/DDBJ databases">
        <authorList>
            <person name="Schouten J.T."/>
            <person name="Crockett J.T."/>
            <person name="Hodson T.S."/>
            <person name="Hyde J.R."/>
            <person name="Smith T.A."/>
            <person name="Merrill B.D."/>
            <person name="Crook M.B."/>
            <person name="Griffitts J.S."/>
            <person name="Burnett S.H."/>
            <person name="Grose J.H."/>
            <person name="Breakwell D.P."/>
        </authorList>
    </citation>
    <scope>NUCLEOTIDE SEQUENCE [LARGE SCALE GENOMIC DNA]</scope>
</reference>
<evidence type="ECO:0000313" key="2">
    <source>
        <dbReference type="Proteomes" id="UP000221947"/>
    </source>
</evidence>
<accession>A0A0F6YQK0</accession>
<organism evidence="1 2">
    <name type="scientific">Sinorhizobium phage phiM7</name>
    <dbReference type="NCBI Taxonomy" id="1647403"/>
    <lineage>
        <taxon>Viruses</taxon>
        <taxon>Duplodnaviria</taxon>
        <taxon>Heunggongvirae</taxon>
        <taxon>Uroviricota</taxon>
        <taxon>Caudoviricetes</taxon>
        <taxon>Emdodecavirus</taxon>
        <taxon>Emdodecavirus M7</taxon>
    </lineage>
</organism>
<dbReference type="Proteomes" id="UP000221947">
    <property type="component" value="Segment"/>
</dbReference>
<protein>
    <submittedName>
        <fullName evidence="1">Uncharacterized protein</fullName>
    </submittedName>
</protein>
<sequence>MTILSTHKINYSKYSSLNLGVMDGNQPLFYLSQTGTII</sequence>
<gene>
    <name evidence="1" type="ORF">PHIM7_123</name>
</gene>
<name>A0A0F6YQK0_9CAUD</name>
<evidence type="ECO:0000313" key="1">
    <source>
        <dbReference type="EMBL" id="AKF12669.1"/>
    </source>
</evidence>
<keyword evidence="2" id="KW-1185">Reference proteome</keyword>